<reference evidence="1 2" key="1">
    <citation type="submission" date="2016-01" db="EMBL/GenBank/DDBJ databases">
        <title>Draft Genome Sequences of Seven Thermophilic Sporeformers Isolated from Foods.</title>
        <authorList>
            <person name="Berendsen E.M."/>
            <person name="Wells-Bennik M.H."/>
            <person name="Krawcyk A.O."/>
            <person name="De Jong A."/>
            <person name="Holsappel S."/>
            <person name="Eijlander R.T."/>
            <person name="Kuipers O.P."/>
        </authorList>
    </citation>
    <scope>NUCLEOTIDE SEQUENCE [LARGE SCALE GENOMIC DNA]</scope>
    <source>
        <strain evidence="1 2">B4135</strain>
    </source>
</reference>
<evidence type="ECO:0000313" key="2">
    <source>
        <dbReference type="Proteomes" id="UP000075683"/>
    </source>
</evidence>
<protein>
    <submittedName>
        <fullName evidence="1">Uncharacterized protein</fullName>
    </submittedName>
</protein>
<accession>A0A150L9J0</accession>
<dbReference type="AlphaFoldDB" id="A0A150L9J0"/>
<comment type="caution">
    <text evidence="1">The sequence shown here is derived from an EMBL/GenBank/DDBJ whole genome shotgun (WGS) entry which is preliminary data.</text>
</comment>
<evidence type="ECO:0000313" key="1">
    <source>
        <dbReference type="EMBL" id="KYD08977.1"/>
    </source>
</evidence>
<dbReference type="EMBL" id="LQYT01000133">
    <property type="protein sequence ID" value="KYD08977.1"/>
    <property type="molecule type" value="Genomic_DNA"/>
</dbReference>
<dbReference type="Proteomes" id="UP000075683">
    <property type="component" value="Unassembled WGS sequence"/>
</dbReference>
<sequence length="46" mass="5402">MKKIPCFFPPEKTCPSYSMHGPGHIYPCGRIKFFLSKNLLKYNEPR</sequence>
<gene>
    <name evidence="1" type="ORF">B4135_3888</name>
</gene>
<name>A0A150L9J0_9BACI</name>
<proteinExistence type="predicted"/>
<organism evidence="1 2">
    <name type="scientific">Caldibacillus debilis</name>
    <dbReference type="NCBI Taxonomy" id="301148"/>
    <lineage>
        <taxon>Bacteria</taxon>
        <taxon>Bacillati</taxon>
        <taxon>Bacillota</taxon>
        <taxon>Bacilli</taxon>
        <taxon>Bacillales</taxon>
        <taxon>Bacillaceae</taxon>
        <taxon>Caldibacillus</taxon>
    </lineage>
</organism>